<dbReference type="AlphaFoldDB" id="A0AAW9Q746"/>
<sequence length="264" mass="28272">MTIEALILDVDGTLADTEEAHRQAFNQAFERLYLGWHWTPQAYRRLLATTGGKERIAAWIDELDPPPAQRKALMARVPEIHAEKTAVYTAIARDGGIPLRPGVERLLDEARAAGLRLAIASTTTAANVDALLQAAWGARGLSLFDVIACGDQVRAKKPAPDIYQLALDTLGVAPERAIAVEDSPNGLKSAVAAGLWTLVTPTFWTEGSDFGAAGLVLPHLGDPDEPVPGEPGGVLQGAAWLGIEELLQCAAPRRRPDAIQALYH</sequence>
<proteinExistence type="predicted"/>
<dbReference type="InterPro" id="IPR006439">
    <property type="entry name" value="HAD-SF_hydro_IA"/>
</dbReference>
<dbReference type="InterPro" id="IPR044999">
    <property type="entry name" value="CbbY-like"/>
</dbReference>
<dbReference type="SUPFAM" id="SSF56784">
    <property type="entry name" value="HAD-like"/>
    <property type="match status" value="1"/>
</dbReference>
<dbReference type="PANTHER" id="PTHR42896">
    <property type="entry name" value="XYLULOSE-1,5-BISPHOSPHATE (XUBP) PHOSPHATASE"/>
    <property type="match status" value="1"/>
</dbReference>
<dbReference type="Proteomes" id="UP001336250">
    <property type="component" value="Unassembled WGS sequence"/>
</dbReference>
<evidence type="ECO:0000313" key="2">
    <source>
        <dbReference type="Proteomes" id="UP001336250"/>
    </source>
</evidence>
<dbReference type="GO" id="GO:0016787">
    <property type="term" value="F:hydrolase activity"/>
    <property type="evidence" value="ECO:0007669"/>
    <property type="project" value="UniProtKB-KW"/>
</dbReference>
<keyword evidence="1" id="KW-0378">Hydrolase</keyword>
<dbReference type="Gene3D" id="1.10.150.240">
    <property type="entry name" value="Putative phosphatase, domain 2"/>
    <property type="match status" value="1"/>
</dbReference>
<dbReference type="NCBIfam" id="TIGR01509">
    <property type="entry name" value="HAD-SF-IA-v3"/>
    <property type="match status" value="1"/>
</dbReference>
<dbReference type="SFLD" id="SFLDG01129">
    <property type="entry name" value="C1.5:_HAD__Beta-PGM__Phosphata"/>
    <property type="match status" value="1"/>
</dbReference>
<dbReference type="Gene3D" id="3.40.50.1000">
    <property type="entry name" value="HAD superfamily/HAD-like"/>
    <property type="match status" value="1"/>
</dbReference>
<dbReference type="PANTHER" id="PTHR42896:SF2">
    <property type="entry name" value="CBBY-LIKE PROTEIN"/>
    <property type="match status" value="1"/>
</dbReference>
<reference evidence="1 2" key="1">
    <citation type="submission" date="2024-02" db="EMBL/GenBank/DDBJ databases">
        <title>Genome sequence of Aquincola sp. MAHUQ-54.</title>
        <authorList>
            <person name="Huq M.A."/>
        </authorList>
    </citation>
    <scope>NUCLEOTIDE SEQUENCE [LARGE SCALE GENOMIC DNA]</scope>
    <source>
        <strain evidence="1 2">MAHUQ-54</strain>
    </source>
</reference>
<dbReference type="InterPro" id="IPR023198">
    <property type="entry name" value="PGP-like_dom2"/>
</dbReference>
<dbReference type="InterPro" id="IPR023214">
    <property type="entry name" value="HAD_sf"/>
</dbReference>
<accession>A0AAW9Q746</accession>
<dbReference type="InterPro" id="IPR036412">
    <property type="entry name" value="HAD-like_sf"/>
</dbReference>
<dbReference type="SFLD" id="SFLDG01135">
    <property type="entry name" value="C1.5.6:_HAD__Beta-PGM__Phospha"/>
    <property type="match status" value="1"/>
</dbReference>
<gene>
    <name evidence="1" type="ORF">V4F39_03860</name>
</gene>
<comment type="caution">
    <text evidence="1">The sequence shown here is derived from an EMBL/GenBank/DDBJ whole genome shotgun (WGS) entry which is preliminary data.</text>
</comment>
<dbReference type="RefSeq" id="WP_332287951.1">
    <property type="nucleotide sequence ID" value="NZ_JAZIBG010000009.1"/>
</dbReference>
<dbReference type="Pfam" id="PF00702">
    <property type="entry name" value="Hydrolase"/>
    <property type="match status" value="1"/>
</dbReference>
<name>A0AAW9Q746_9BURK</name>
<dbReference type="SFLD" id="SFLDF00035">
    <property type="entry name" value="phosphoglycolate_phosphatase"/>
    <property type="match status" value="1"/>
</dbReference>
<protein>
    <submittedName>
        <fullName evidence="1">HAD-IA family hydrolase</fullName>
    </submittedName>
</protein>
<organism evidence="1 2">
    <name type="scientific">Aquincola agrisoli</name>
    <dbReference type="NCBI Taxonomy" id="3119538"/>
    <lineage>
        <taxon>Bacteria</taxon>
        <taxon>Pseudomonadati</taxon>
        <taxon>Pseudomonadota</taxon>
        <taxon>Betaproteobacteria</taxon>
        <taxon>Burkholderiales</taxon>
        <taxon>Sphaerotilaceae</taxon>
        <taxon>Aquincola</taxon>
    </lineage>
</organism>
<dbReference type="SFLD" id="SFLDS00003">
    <property type="entry name" value="Haloacid_Dehalogenase"/>
    <property type="match status" value="1"/>
</dbReference>
<keyword evidence="2" id="KW-1185">Reference proteome</keyword>
<dbReference type="EMBL" id="JAZIBG010000009">
    <property type="protein sequence ID" value="MEF7613035.1"/>
    <property type="molecule type" value="Genomic_DNA"/>
</dbReference>
<evidence type="ECO:0000313" key="1">
    <source>
        <dbReference type="EMBL" id="MEF7613035.1"/>
    </source>
</evidence>
<dbReference type="PRINTS" id="PR00413">
    <property type="entry name" value="HADHALOGNASE"/>
</dbReference>